<dbReference type="InterPro" id="IPR043133">
    <property type="entry name" value="GTP-CH-I_C/QueF"/>
</dbReference>
<sequence length="320" mass="34171">MPASPLSSSWTVRASAGEPFAVVQVRNLQTTIEAAVPDAWGRPHKLQPLLVSAELSFAQPFAAAAADDQLGSDTVHYGTLSKAILDSLRIFSTAAVTETLGRSHVPSSLRDVLETVWVDLTGFHVDGSRPPATPFSKREPFLSPASLSRVKFLRVTLLLPKASLLGDGVSLTASSVFKAGEEGVVAEQHGVELAIHGLKVPTLIGINENERLAKQFVIATVTIDKFAQSGTDIFTDVEALVVNTLESSSFETLEALGAHLANSILTKYRSDEDACQWLVHIRMEKPTATPLAECPVVEIRTGAVFPELGRPTAASHDATS</sequence>
<dbReference type="Proteomes" id="UP001283341">
    <property type="component" value="Unassembled WGS sequence"/>
</dbReference>
<gene>
    <name evidence="3" type="ORF">B0H66DRAFT_7410</name>
</gene>
<dbReference type="GO" id="GO:0004150">
    <property type="term" value="F:dihydroneopterin aldolase activity"/>
    <property type="evidence" value="ECO:0007669"/>
    <property type="project" value="InterPro"/>
</dbReference>
<comment type="caution">
    <text evidence="3">The sequence shown here is derived from an EMBL/GenBank/DDBJ whole genome shotgun (WGS) entry which is preliminary data.</text>
</comment>
<dbReference type="SMART" id="SM00905">
    <property type="entry name" value="FolB"/>
    <property type="match status" value="1"/>
</dbReference>
<evidence type="ECO:0000259" key="2">
    <source>
        <dbReference type="SMART" id="SM00905"/>
    </source>
</evidence>
<dbReference type="Pfam" id="PF02152">
    <property type="entry name" value="FolB"/>
    <property type="match status" value="1"/>
</dbReference>
<dbReference type="SUPFAM" id="SSF55620">
    <property type="entry name" value="Tetrahydrobiopterin biosynthesis enzymes-like"/>
    <property type="match status" value="1"/>
</dbReference>
<reference evidence="3" key="2">
    <citation type="submission" date="2023-06" db="EMBL/GenBank/DDBJ databases">
        <authorList>
            <consortium name="Lawrence Berkeley National Laboratory"/>
            <person name="Haridas S."/>
            <person name="Hensen N."/>
            <person name="Bonometti L."/>
            <person name="Westerberg I."/>
            <person name="Brannstrom I.O."/>
            <person name="Guillou S."/>
            <person name="Cros-Aarteil S."/>
            <person name="Calhoun S."/>
            <person name="Kuo A."/>
            <person name="Mondo S."/>
            <person name="Pangilinan J."/>
            <person name="Riley R."/>
            <person name="Labutti K."/>
            <person name="Andreopoulos B."/>
            <person name="Lipzen A."/>
            <person name="Chen C."/>
            <person name="Yanf M."/>
            <person name="Daum C."/>
            <person name="Ng V."/>
            <person name="Clum A."/>
            <person name="Steindorff A."/>
            <person name="Ohm R."/>
            <person name="Martin F."/>
            <person name="Silar P."/>
            <person name="Natvig D."/>
            <person name="Lalanne C."/>
            <person name="Gautier V."/>
            <person name="Ament-Velasquez S.L."/>
            <person name="Kruys A."/>
            <person name="Hutchinson M.I."/>
            <person name="Powell A.J."/>
            <person name="Barry K."/>
            <person name="Miller A.N."/>
            <person name="Grigoriev I.V."/>
            <person name="Debuchy R."/>
            <person name="Gladieux P."/>
            <person name="Thoren M.H."/>
            <person name="Johannesson H."/>
        </authorList>
    </citation>
    <scope>NUCLEOTIDE SEQUENCE</scope>
    <source>
        <strain evidence="3">CBS 118394</strain>
    </source>
</reference>
<dbReference type="EMBL" id="JAUEDM010000001">
    <property type="protein sequence ID" value="KAK3328942.1"/>
    <property type="molecule type" value="Genomic_DNA"/>
</dbReference>
<reference evidence="3" key="1">
    <citation type="journal article" date="2023" name="Mol. Phylogenet. Evol.">
        <title>Genome-scale phylogeny and comparative genomics of the fungal order Sordariales.</title>
        <authorList>
            <person name="Hensen N."/>
            <person name="Bonometti L."/>
            <person name="Westerberg I."/>
            <person name="Brannstrom I.O."/>
            <person name="Guillou S."/>
            <person name="Cros-Aarteil S."/>
            <person name="Calhoun S."/>
            <person name="Haridas S."/>
            <person name="Kuo A."/>
            <person name="Mondo S."/>
            <person name="Pangilinan J."/>
            <person name="Riley R."/>
            <person name="LaButti K."/>
            <person name="Andreopoulos B."/>
            <person name="Lipzen A."/>
            <person name="Chen C."/>
            <person name="Yan M."/>
            <person name="Daum C."/>
            <person name="Ng V."/>
            <person name="Clum A."/>
            <person name="Steindorff A."/>
            <person name="Ohm R.A."/>
            <person name="Martin F."/>
            <person name="Silar P."/>
            <person name="Natvig D.O."/>
            <person name="Lalanne C."/>
            <person name="Gautier V."/>
            <person name="Ament-Velasquez S.L."/>
            <person name="Kruys A."/>
            <person name="Hutchinson M.I."/>
            <person name="Powell A.J."/>
            <person name="Barry K."/>
            <person name="Miller A.N."/>
            <person name="Grigoriev I.V."/>
            <person name="Debuchy R."/>
            <person name="Gladieux P."/>
            <person name="Hiltunen Thoren M."/>
            <person name="Johannesson H."/>
        </authorList>
    </citation>
    <scope>NUCLEOTIDE SEQUENCE</scope>
    <source>
        <strain evidence="3">CBS 118394</strain>
    </source>
</reference>
<evidence type="ECO:0000313" key="3">
    <source>
        <dbReference type="EMBL" id="KAK3328942.1"/>
    </source>
</evidence>
<organism evidence="3 4">
    <name type="scientific">Apodospora peruviana</name>
    <dbReference type="NCBI Taxonomy" id="516989"/>
    <lineage>
        <taxon>Eukaryota</taxon>
        <taxon>Fungi</taxon>
        <taxon>Dikarya</taxon>
        <taxon>Ascomycota</taxon>
        <taxon>Pezizomycotina</taxon>
        <taxon>Sordariomycetes</taxon>
        <taxon>Sordariomycetidae</taxon>
        <taxon>Sordariales</taxon>
        <taxon>Lasiosphaeriaceae</taxon>
        <taxon>Apodospora</taxon>
    </lineage>
</organism>
<proteinExistence type="predicted"/>
<evidence type="ECO:0000256" key="1">
    <source>
        <dbReference type="ARBA" id="ARBA00022909"/>
    </source>
</evidence>
<dbReference type="InterPro" id="IPR006157">
    <property type="entry name" value="FolB_dom"/>
</dbReference>
<feature type="domain" description="Dihydroneopterin aldolase/epimerase" evidence="2">
    <location>
        <begin position="193"/>
        <end position="301"/>
    </location>
</feature>
<dbReference type="AlphaFoldDB" id="A0AAE0IPS9"/>
<name>A0AAE0IPS9_9PEZI</name>
<keyword evidence="1" id="KW-0289">Folate biosynthesis</keyword>
<keyword evidence="4" id="KW-1185">Reference proteome</keyword>
<dbReference type="Gene3D" id="3.30.1130.10">
    <property type="match status" value="2"/>
</dbReference>
<protein>
    <recommendedName>
        <fullName evidence="2">Dihydroneopterin aldolase/epimerase domain-containing protein</fullName>
    </recommendedName>
</protein>
<dbReference type="GO" id="GO:0046656">
    <property type="term" value="P:folic acid biosynthetic process"/>
    <property type="evidence" value="ECO:0007669"/>
    <property type="project" value="UniProtKB-KW"/>
</dbReference>
<accession>A0AAE0IPS9</accession>
<evidence type="ECO:0000313" key="4">
    <source>
        <dbReference type="Proteomes" id="UP001283341"/>
    </source>
</evidence>